<accession>A0ACA9PBH5</accession>
<evidence type="ECO:0000313" key="1">
    <source>
        <dbReference type="EMBL" id="CAG8694812.1"/>
    </source>
</evidence>
<evidence type="ECO:0000313" key="2">
    <source>
        <dbReference type="Proteomes" id="UP000789860"/>
    </source>
</evidence>
<dbReference type="EMBL" id="CAJVPM010037223">
    <property type="protein sequence ID" value="CAG8694812.1"/>
    <property type="molecule type" value="Genomic_DNA"/>
</dbReference>
<reference evidence="1" key="1">
    <citation type="submission" date="2021-06" db="EMBL/GenBank/DDBJ databases">
        <authorList>
            <person name="Kallberg Y."/>
            <person name="Tangrot J."/>
            <person name="Rosling A."/>
        </authorList>
    </citation>
    <scope>NUCLEOTIDE SEQUENCE</scope>
    <source>
        <strain evidence="1">AU212A</strain>
    </source>
</reference>
<keyword evidence="2" id="KW-1185">Reference proteome</keyword>
<name>A0ACA9PBH5_9GLOM</name>
<organism evidence="1 2">
    <name type="scientific">Scutellospora calospora</name>
    <dbReference type="NCBI Taxonomy" id="85575"/>
    <lineage>
        <taxon>Eukaryota</taxon>
        <taxon>Fungi</taxon>
        <taxon>Fungi incertae sedis</taxon>
        <taxon>Mucoromycota</taxon>
        <taxon>Glomeromycotina</taxon>
        <taxon>Glomeromycetes</taxon>
        <taxon>Diversisporales</taxon>
        <taxon>Gigasporaceae</taxon>
        <taxon>Scutellospora</taxon>
    </lineage>
</organism>
<comment type="caution">
    <text evidence="1">The sequence shown here is derived from an EMBL/GenBank/DDBJ whole genome shotgun (WGS) entry which is preliminary data.</text>
</comment>
<proteinExistence type="predicted"/>
<sequence length="94" mass="10850">VLLETEKTKDFRAILDRNAWDPLATDRKQDHSILILTEEHKYNLDLASRNLKSVHALTAQEIFDAGDVYNIMCHEILIMDKEATETLQMALKPK</sequence>
<gene>
    <name evidence="1" type="ORF">SCALOS_LOCUS10272</name>
</gene>
<dbReference type="Proteomes" id="UP000789860">
    <property type="component" value="Unassembled WGS sequence"/>
</dbReference>
<protein>
    <submittedName>
        <fullName evidence="1">10090_t:CDS:1</fullName>
    </submittedName>
</protein>
<feature type="non-terminal residue" evidence="1">
    <location>
        <position position="1"/>
    </location>
</feature>